<gene>
    <name evidence="1" type="ORF">CEXT_778411</name>
</gene>
<protein>
    <submittedName>
        <fullName evidence="1">Uncharacterized protein</fullName>
    </submittedName>
</protein>
<dbReference type="Proteomes" id="UP001054945">
    <property type="component" value="Unassembled WGS sequence"/>
</dbReference>
<dbReference type="AlphaFoldDB" id="A0AAV4VTB5"/>
<proteinExistence type="predicted"/>
<reference evidence="1 2" key="1">
    <citation type="submission" date="2021-06" db="EMBL/GenBank/DDBJ databases">
        <title>Caerostris extrusa draft genome.</title>
        <authorList>
            <person name="Kono N."/>
            <person name="Arakawa K."/>
        </authorList>
    </citation>
    <scope>NUCLEOTIDE SEQUENCE [LARGE SCALE GENOMIC DNA]</scope>
</reference>
<evidence type="ECO:0000313" key="1">
    <source>
        <dbReference type="EMBL" id="GIY73373.1"/>
    </source>
</evidence>
<evidence type="ECO:0000313" key="2">
    <source>
        <dbReference type="Proteomes" id="UP001054945"/>
    </source>
</evidence>
<accession>A0AAV4VTB5</accession>
<sequence length="79" mass="8896">MESPRIIHLRYINFLLSFNQFDDGGIEALLVGTAVRYNKITRVSGVAMVFGKHCPVKFNEPNCIPDIQLCRHSCLMSLG</sequence>
<comment type="caution">
    <text evidence="1">The sequence shown here is derived from an EMBL/GenBank/DDBJ whole genome shotgun (WGS) entry which is preliminary data.</text>
</comment>
<organism evidence="1 2">
    <name type="scientific">Caerostris extrusa</name>
    <name type="common">Bark spider</name>
    <name type="synonym">Caerostris bankana</name>
    <dbReference type="NCBI Taxonomy" id="172846"/>
    <lineage>
        <taxon>Eukaryota</taxon>
        <taxon>Metazoa</taxon>
        <taxon>Ecdysozoa</taxon>
        <taxon>Arthropoda</taxon>
        <taxon>Chelicerata</taxon>
        <taxon>Arachnida</taxon>
        <taxon>Araneae</taxon>
        <taxon>Araneomorphae</taxon>
        <taxon>Entelegynae</taxon>
        <taxon>Araneoidea</taxon>
        <taxon>Araneidae</taxon>
        <taxon>Caerostris</taxon>
    </lineage>
</organism>
<keyword evidence="2" id="KW-1185">Reference proteome</keyword>
<name>A0AAV4VTB5_CAEEX</name>
<dbReference type="EMBL" id="BPLR01015074">
    <property type="protein sequence ID" value="GIY73373.1"/>
    <property type="molecule type" value="Genomic_DNA"/>
</dbReference>